<evidence type="ECO:0000313" key="2">
    <source>
        <dbReference type="Proteomes" id="UP001457282"/>
    </source>
</evidence>
<protein>
    <submittedName>
        <fullName evidence="1">Uncharacterized protein</fullName>
    </submittedName>
</protein>
<dbReference type="EMBL" id="JBEDUW010000001">
    <property type="protein sequence ID" value="KAK9949618.1"/>
    <property type="molecule type" value="Genomic_DNA"/>
</dbReference>
<organism evidence="1 2">
    <name type="scientific">Rubus argutus</name>
    <name type="common">Southern blackberry</name>
    <dbReference type="NCBI Taxonomy" id="59490"/>
    <lineage>
        <taxon>Eukaryota</taxon>
        <taxon>Viridiplantae</taxon>
        <taxon>Streptophyta</taxon>
        <taxon>Embryophyta</taxon>
        <taxon>Tracheophyta</taxon>
        <taxon>Spermatophyta</taxon>
        <taxon>Magnoliopsida</taxon>
        <taxon>eudicotyledons</taxon>
        <taxon>Gunneridae</taxon>
        <taxon>Pentapetalae</taxon>
        <taxon>rosids</taxon>
        <taxon>fabids</taxon>
        <taxon>Rosales</taxon>
        <taxon>Rosaceae</taxon>
        <taxon>Rosoideae</taxon>
        <taxon>Rosoideae incertae sedis</taxon>
        <taxon>Rubus</taxon>
    </lineage>
</organism>
<dbReference type="Proteomes" id="UP001457282">
    <property type="component" value="Unassembled WGS sequence"/>
</dbReference>
<reference evidence="1 2" key="1">
    <citation type="journal article" date="2023" name="G3 (Bethesda)">
        <title>A chromosome-length genome assembly and annotation of blackberry (Rubus argutus, cv. 'Hillquist').</title>
        <authorList>
            <person name="Bruna T."/>
            <person name="Aryal R."/>
            <person name="Dudchenko O."/>
            <person name="Sargent D.J."/>
            <person name="Mead D."/>
            <person name="Buti M."/>
            <person name="Cavallini A."/>
            <person name="Hytonen T."/>
            <person name="Andres J."/>
            <person name="Pham M."/>
            <person name="Weisz D."/>
            <person name="Mascagni F."/>
            <person name="Usai G."/>
            <person name="Natali L."/>
            <person name="Bassil N."/>
            <person name="Fernandez G.E."/>
            <person name="Lomsadze A."/>
            <person name="Armour M."/>
            <person name="Olukolu B."/>
            <person name="Poorten T."/>
            <person name="Britton C."/>
            <person name="Davik J."/>
            <person name="Ashrafi H."/>
            <person name="Aiden E.L."/>
            <person name="Borodovsky M."/>
            <person name="Worthington M."/>
        </authorList>
    </citation>
    <scope>NUCLEOTIDE SEQUENCE [LARGE SCALE GENOMIC DNA]</scope>
    <source>
        <strain evidence="1">PI 553951</strain>
    </source>
</reference>
<evidence type="ECO:0000313" key="1">
    <source>
        <dbReference type="EMBL" id="KAK9949618.1"/>
    </source>
</evidence>
<comment type="caution">
    <text evidence="1">The sequence shown here is derived from an EMBL/GenBank/DDBJ whole genome shotgun (WGS) entry which is preliminary data.</text>
</comment>
<proteinExistence type="predicted"/>
<gene>
    <name evidence="1" type="ORF">M0R45_005135</name>
</gene>
<dbReference type="AlphaFoldDB" id="A0AAW1YLX0"/>
<accession>A0AAW1YLX0</accession>
<sequence>MASVIVMLNSYSLTLPVPSEPAFFMHSSVRSDISLGWETSSGVTTSKRNFVSVKVPENETALISEVYPR</sequence>
<name>A0AAW1YLX0_RUBAR</name>
<keyword evidence="2" id="KW-1185">Reference proteome</keyword>